<comment type="caution">
    <text evidence="1">The sequence shown here is derived from an EMBL/GenBank/DDBJ whole genome shotgun (WGS) entry which is preliminary data.</text>
</comment>
<name>A0A2I0JHD6_PUNGR</name>
<protein>
    <submittedName>
        <fullName evidence="1">Uncharacterized protein</fullName>
    </submittedName>
</protein>
<evidence type="ECO:0000313" key="2">
    <source>
        <dbReference type="Proteomes" id="UP000233551"/>
    </source>
</evidence>
<organism evidence="1 2">
    <name type="scientific">Punica granatum</name>
    <name type="common">Pomegranate</name>
    <dbReference type="NCBI Taxonomy" id="22663"/>
    <lineage>
        <taxon>Eukaryota</taxon>
        <taxon>Viridiplantae</taxon>
        <taxon>Streptophyta</taxon>
        <taxon>Embryophyta</taxon>
        <taxon>Tracheophyta</taxon>
        <taxon>Spermatophyta</taxon>
        <taxon>Magnoliopsida</taxon>
        <taxon>eudicotyledons</taxon>
        <taxon>Gunneridae</taxon>
        <taxon>Pentapetalae</taxon>
        <taxon>rosids</taxon>
        <taxon>malvids</taxon>
        <taxon>Myrtales</taxon>
        <taxon>Lythraceae</taxon>
        <taxon>Punica</taxon>
    </lineage>
</organism>
<dbReference type="Proteomes" id="UP000233551">
    <property type="component" value="Unassembled WGS sequence"/>
</dbReference>
<keyword evidence="2" id="KW-1185">Reference proteome</keyword>
<gene>
    <name evidence="1" type="ORF">CRG98_024582</name>
</gene>
<dbReference type="EMBL" id="PGOL01001727">
    <property type="protein sequence ID" value="PKI55036.1"/>
    <property type="molecule type" value="Genomic_DNA"/>
</dbReference>
<accession>A0A2I0JHD6</accession>
<reference evidence="1 2" key="1">
    <citation type="submission" date="2017-11" db="EMBL/GenBank/DDBJ databases">
        <title>De-novo sequencing of pomegranate (Punica granatum L.) genome.</title>
        <authorList>
            <person name="Akparov Z."/>
            <person name="Amiraslanov A."/>
            <person name="Hajiyeva S."/>
            <person name="Abbasov M."/>
            <person name="Kaur K."/>
            <person name="Hamwieh A."/>
            <person name="Solovyev V."/>
            <person name="Salamov A."/>
            <person name="Braich B."/>
            <person name="Kosarev P."/>
            <person name="Mahmoud A."/>
            <person name="Hajiyev E."/>
            <person name="Babayeva S."/>
            <person name="Izzatullayeva V."/>
            <person name="Mammadov A."/>
            <person name="Mammadov A."/>
            <person name="Sharifova S."/>
            <person name="Ojaghi J."/>
            <person name="Eynullazada K."/>
            <person name="Bayramov B."/>
            <person name="Abdulazimova A."/>
            <person name="Shahmuradov I."/>
        </authorList>
    </citation>
    <scope>NUCLEOTIDE SEQUENCE [LARGE SCALE GENOMIC DNA]</scope>
    <source>
        <strain evidence="2">cv. AG2017</strain>
        <tissue evidence="1">Leaf</tissue>
    </source>
</reference>
<evidence type="ECO:0000313" key="1">
    <source>
        <dbReference type="EMBL" id="PKI55036.1"/>
    </source>
</evidence>
<proteinExistence type="predicted"/>
<dbReference type="AlphaFoldDB" id="A0A2I0JHD6"/>
<sequence>MCFAAWARHLVAYSSNLWPCAISFMLNSKMVGGVSAQYWYWSMNVREKSAHVGMSSAFSDMNQSRADPSTSCSASASGKKCIGEANWAAAAMRAWSSEVDDVGESRGRGALEDVGGGRCIEGAPEYAGGTPVGVGGGGACVRGS</sequence>